<protein>
    <recommendedName>
        <fullName evidence="10">SRR1-like domain-containing protein</fullName>
    </recommendedName>
</protein>
<dbReference type="InterPro" id="IPR012942">
    <property type="entry name" value="SRR1-like"/>
</dbReference>
<reference evidence="11 12" key="2">
    <citation type="submission" date="2019-01" db="EMBL/GenBank/DDBJ databases">
        <title>The decoding of complex shrimp genome reveals the adaptation for benthos swimmer, frequently molting mechanism and breeding impact on genome.</title>
        <authorList>
            <person name="Sun Y."/>
            <person name="Gao Y."/>
            <person name="Yu Y."/>
        </authorList>
    </citation>
    <scope>NUCLEOTIDE SEQUENCE [LARGE SCALE GENOMIC DNA]</scope>
    <source>
        <tissue evidence="11">Muscle</tissue>
    </source>
</reference>
<dbReference type="AlphaFoldDB" id="A0A423TS05"/>
<gene>
    <name evidence="11" type="ORF">C7M84_002042</name>
</gene>
<evidence type="ECO:0000256" key="3">
    <source>
        <dbReference type="ARBA" id="ARBA00022741"/>
    </source>
</evidence>
<dbReference type="GO" id="GO:0005524">
    <property type="term" value="F:ATP binding"/>
    <property type="evidence" value="ECO:0007669"/>
    <property type="project" value="UniProtKB-KW"/>
</dbReference>
<keyword evidence="6" id="KW-1133">Transmembrane helix</keyword>
<dbReference type="PANTHER" id="PTHR22618">
    <property type="entry name" value="PROTEIN O-MANNOSE KINASE"/>
    <property type="match status" value="1"/>
</dbReference>
<evidence type="ECO:0000313" key="11">
    <source>
        <dbReference type="EMBL" id="ROT79232.1"/>
    </source>
</evidence>
<dbReference type="InterPro" id="IPR039318">
    <property type="entry name" value="POMK"/>
</dbReference>
<dbReference type="STRING" id="6689.A0A423TS05"/>
<organism evidence="11 12">
    <name type="scientific">Penaeus vannamei</name>
    <name type="common">Whiteleg shrimp</name>
    <name type="synonym">Litopenaeus vannamei</name>
    <dbReference type="NCBI Taxonomy" id="6689"/>
    <lineage>
        <taxon>Eukaryota</taxon>
        <taxon>Metazoa</taxon>
        <taxon>Ecdysozoa</taxon>
        <taxon>Arthropoda</taxon>
        <taxon>Crustacea</taxon>
        <taxon>Multicrustacea</taxon>
        <taxon>Malacostraca</taxon>
        <taxon>Eumalacostraca</taxon>
        <taxon>Eucarida</taxon>
        <taxon>Decapoda</taxon>
        <taxon>Dendrobranchiata</taxon>
        <taxon>Penaeoidea</taxon>
        <taxon>Penaeidae</taxon>
        <taxon>Penaeus</taxon>
    </lineage>
</organism>
<dbReference type="GO" id="GO:0019200">
    <property type="term" value="F:carbohydrate kinase activity"/>
    <property type="evidence" value="ECO:0007669"/>
    <property type="project" value="InterPro"/>
</dbReference>
<keyword evidence="5" id="KW-0067">ATP-binding</keyword>
<dbReference type="Gene3D" id="1.10.510.10">
    <property type="entry name" value="Transferase(Phosphotransferase) domain 1"/>
    <property type="match status" value="1"/>
</dbReference>
<dbReference type="GO" id="GO:0016773">
    <property type="term" value="F:phosphotransferase activity, alcohol group as acceptor"/>
    <property type="evidence" value="ECO:0007669"/>
    <property type="project" value="TreeGrafter"/>
</dbReference>
<evidence type="ECO:0000313" key="12">
    <source>
        <dbReference type="Proteomes" id="UP000283509"/>
    </source>
</evidence>
<keyword evidence="4" id="KW-0418">Kinase</keyword>
<name>A0A423TS05_PENVA</name>
<accession>A0A423TS05</accession>
<dbReference type="EMBL" id="QCYY01001270">
    <property type="protein sequence ID" value="ROT79232.1"/>
    <property type="molecule type" value="Genomic_DNA"/>
</dbReference>
<dbReference type="GO" id="GO:0006493">
    <property type="term" value="P:protein O-linked glycosylation"/>
    <property type="evidence" value="ECO:0007669"/>
    <property type="project" value="InterPro"/>
</dbReference>
<keyword evidence="12" id="KW-1185">Reference proteome</keyword>
<evidence type="ECO:0000256" key="5">
    <source>
        <dbReference type="ARBA" id="ARBA00022840"/>
    </source>
</evidence>
<dbReference type="Pfam" id="PF07985">
    <property type="entry name" value="SRR1"/>
    <property type="match status" value="1"/>
</dbReference>
<evidence type="ECO:0000259" key="10">
    <source>
        <dbReference type="Pfam" id="PF07985"/>
    </source>
</evidence>
<evidence type="ECO:0000256" key="9">
    <source>
        <dbReference type="SAM" id="MobiDB-lite"/>
    </source>
</evidence>
<sequence length="249" mass="28590">MDADGFTVVSKKKAAKRRSAKPPADYVNTCEENVEDCLRKIIQAREDLEASEGFTTFRENLNEVKSSQQKEDGCRISSIVCYGLGQVSSSRIARYQTGLLLSIQEFFDVAVEVFDPAFSSLDERVLILNDVDALPQVGREGIICGHREIRGEFVAPEQKWPHDGEEFTEERMPRYSEKVDIWKIPSVCNHFLGKSEEARIFRYHVFSMHRQCREKTPQARPSAGEVLQFYEDLLQRHFNEGIYSAKEEL</sequence>
<feature type="compositionally biased region" description="Basic residues" evidence="9">
    <location>
        <begin position="10"/>
        <end position="20"/>
    </location>
</feature>
<keyword evidence="2" id="KW-0812">Transmembrane</keyword>
<keyword evidence="7" id="KW-0472">Membrane</keyword>
<evidence type="ECO:0000256" key="1">
    <source>
        <dbReference type="ARBA" id="ARBA00022679"/>
    </source>
</evidence>
<dbReference type="OrthoDB" id="4062651at2759"/>
<dbReference type="GO" id="GO:0005789">
    <property type="term" value="C:endoplasmic reticulum membrane"/>
    <property type="evidence" value="ECO:0007669"/>
    <property type="project" value="TreeGrafter"/>
</dbReference>
<evidence type="ECO:0000256" key="8">
    <source>
        <dbReference type="ARBA" id="ARBA00037847"/>
    </source>
</evidence>
<evidence type="ECO:0000256" key="2">
    <source>
        <dbReference type="ARBA" id="ARBA00022692"/>
    </source>
</evidence>
<keyword evidence="3" id="KW-0547">Nucleotide-binding</keyword>
<feature type="region of interest" description="Disordered" evidence="9">
    <location>
        <begin position="1"/>
        <end position="22"/>
    </location>
</feature>
<dbReference type="Proteomes" id="UP000283509">
    <property type="component" value="Unassembled WGS sequence"/>
</dbReference>
<proteinExistence type="predicted"/>
<keyword evidence="1" id="KW-0808">Transferase</keyword>
<feature type="domain" description="SRR1-like" evidence="10">
    <location>
        <begin position="64"/>
        <end position="133"/>
    </location>
</feature>
<dbReference type="PANTHER" id="PTHR22618:SF2">
    <property type="entry name" value="PROTEIN O-MANNOSE KINASE"/>
    <property type="match status" value="1"/>
</dbReference>
<comment type="subcellular location">
    <subcellularLocation>
        <location evidence="8">Endomembrane system</location>
        <topology evidence="8">Single-pass membrane protein</topology>
    </subcellularLocation>
</comment>
<evidence type="ECO:0000256" key="7">
    <source>
        <dbReference type="ARBA" id="ARBA00023136"/>
    </source>
</evidence>
<reference evidence="11 12" key="1">
    <citation type="submission" date="2018-04" db="EMBL/GenBank/DDBJ databases">
        <authorList>
            <person name="Zhang X."/>
            <person name="Yuan J."/>
            <person name="Li F."/>
            <person name="Xiang J."/>
        </authorList>
    </citation>
    <scope>NUCLEOTIDE SEQUENCE [LARGE SCALE GENOMIC DNA]</scope>
    <source>
        <tissue evidence="11">Muscle</tissue>
    </source>
</reference>
<evidence type="ECO:0000256" key="4">
    <source>
        <dbReference type="ARBA" id="ARBA00022777"/>
    </source>
</evidence>
<comment type="caution">
    <text evidence="11">The sequence shown here is derived from an EMBL/GenBank/DDBJ whole genome shotgun (WGS) entry which is preliminary data.</text>
</comment>
<evidence type="ECO:0000256" key="6">
    <source>
        <dbReference type="ARBA" id="ARBA00022989"/>
    </source>
</evidence>